<gene>
    <name evidence="2" type="ORF">DFJ66_2543</name>
</gene>
<keyword evidence="1" id="KW-0175">Coiled coil</keyword>
<sequence length="132" mass="14650">MACGIHITDEERALATAYQRGHRAGYESGLASARGSSELTIEHLRRRVEELEKRLDDATRTYEIAGDQVVTVDGYAYRWRGATPLEVGDRVLVPENWLSALKNGPGPREGTVTALGTTYRGDLQHIVRKLTN</sequence>
<dbReference type="Proteomes" id="UP000272729">
    <property type="component" value="Unassembled WGS sequence"/>
</dbReference>
<name>A0A495X4U7_9PSEU</name>
<evidence type="ECO:0000313" key="2">
    <source>
        <dbReference type="EMBL" id="RKT69331.1"/>
    </source>
</evidence>
<evidence type="ECO:0000313" key="3">
    <source>
        <dbReference type="Proteomes" id="UP000272729"/>
    </source>
</evidence>
<reference evidence="2 3" key="1">
    <citation type="submission" date="2018-10" db="EMBL/GenBank/DDBJ databases">
        <title>Sequencing the genomes of 1000 actinobacteria strains.</title>
        <authorList>
            <person name="Klenk H.-P."/>
        </authorList>
    </citation>
    <scope>NUCLEOTIDE SEQUENCE [LARGE SCALE GENOMIC DNA]</scope>
    <source>
        <strain evidence="2 3">DSM 43911</strain>
    </source>
</reference>
<feature type="coiled-coil region" evidence="1">
    <location>
        <begin position="34"/>
        <end position="68"/>
    </location>
</feature>
<protein>
    <submittedName>
        <fullName evidence="2">Uncharacterized protein</fullName>
    </submittedName>
</protein>
<comment type="caution">
    <text evidence="2">The sequence shown here is derived from an EMBL/GenBank/DDBJ whole genome shotgun (WGS) entry which is preliminary data.</text>
</comment>
<keyword evidence="3" id="KW-1185">Reference proteome</keyword>
<accession>A0A495X4U7</accession>
<proteinExistence type="predicted"/>
<dbReference type="EMBL" id="RBXR01000001">
    <property type="protein sequence ID" value="RKT69331.1"/>
    <property type="molecule type" value="Genomic_DNA"/>
</dbReference>
<evidence type="ECO:0000256" key="1">
    <source>
        <dbReference type="SAM" id="Coils"/>
    </source>
</evidence>
<organism evidence="2 3">
    <name type="scientific">Saccharothrix variisporea</name>
    <dbReference type="NCBI Taxonomy" id="543527"/>
    <lineage>
        <taxon>Bacteria</taxon>
        <taxon>Bacillati</taxon>
        <taxon>Actinomycetota</taxon>
        <taxon>Actinomycetes</taxon>
        <taxon>Pseudonocardiales</taxon>
        <taxon>Pseudonocardiaceae</taxon>
        <taxon>Saccharothrix</taxon>
    </lineage>
</organism>
<dbReference type="AlphaFoldDB" id="A0A495X4U7"/>